<evidence type="ECO:0000256" key="1">
    <source>
        <dbReference type="SAM" id="Phobius"/>
    </source>
</evidence>
<proteinExistence type="predicted"/>
<keyword evidence="1" id="KW-0472">Membrane</keyword>
<name>A0A6J8BQZ9_MYTCO</name>
<dbReference type="Proteomes" id="UP000507470">
    <property type="component" value="Unassembled WGS sequence"/>
</dbReference>
<dbReference type="EMBL" id="CACVKT020003870">
    <property type="protein sequence ID" value="CAC5386358.1"/>
    <property type="molecule type" value="Genomic_DNA"/>
</dbReference>
<protein>
    <submittedName>
        <fullName evidence="2">Uncharacterized protein</fullName>
    </submittedName>
</protein>
<accession>A0A6J8BQZ9</accession>
<dbReference type="AlphaFoldDB" id="A0A6J8BQZ9"/>
<keyword evidence="1" id="KW-0812">Transmembrane</keyword>
<keyword evidence="3" id="KW-1185">Reference proteome</keyword>
<feature type="transmembrane region" description="Helical" evidence="1">
    <location>
        <begin position="241"/>
        <end position="263"/>
    </location>
</feature>
<keyword evidence="1" id="KW-1133">Transmembrane helix</keyword>
<evidence type="ECO:0000313" key="3">
    <source>
        <dbReference type="Proteomes" id="UP000507470"/>
    </source>
</evidence>
<dbReference type="OrthoDB" id="10415542at2759"/>
<evidence type="ECO:0000313" key="2">
    <source>
        <dbReference type="EMBL" id="CAC5386358.1"/>
    </source>
</evidence>
<organism evidence="2 3">
    <name type="scientific">Mytilus coruscus</name>
    <name type="common">Sea mussel</name>
    <dbReference type="NCBI Taxonomy" id="42192"/>
    <lineage>
        <taxon>Eukaryota</taxon>
        <taxon>Metazoa</taxon>
        <taxon>Spiralia</taxon>
        <taxon>Lophotrochozoa</taxon>
        <taxon>Mollusca</taxon>
        <taxon>Bivalvia</taxon>
        <taxon>Autobranchia</taxon>
        <taxon>Pteriomorphia</taxon>
        <taxon>Mytilida</taxon>
        <taxon>Mytiloidea</taxon>
        <taxon>Mytilidae</taxon>
        <taxon>Mytilinae</taxon>
        <taxon>Mytilus</taxon>
    </lineage>
</organism>
<gene>
    <name evidence="2" type="ORF">MCOR_21813</name>
</gene>
<reference evidence="2 3" key="1">
    <citation type="submission" date="2020-06" db="EMBL/GenBank/DDBJ databases">
        <authorList>
            <person name="Li R."/>
            <person name="Bekaert M."/>
        </authorList>
    </citation>
    <scope>NUCLEOTIDE SEQUENCE [LARGE SCALE GENOMIC DNA]</scope>
    <source>
        <strain evidence="3">wild</strain>
    </source>
</reference>
<sequence length="340" mass="38193">MKILKKISGEEYKKAIIYISLADPQQVDVAYNITNGTLKLECSPTGVLNNYTFVQLEHRSEFYEHIRYLNSSNDGSLLSASIEDVGLQDTGIYNDQGSLFVASFTIKKKQLLYYKYSINIEDAPVFLGGDIIRFGEVISISTVVYSGHGIRINATIQSNRNIIHKLKINRSFVRKMFHGSNISLNASQVSFQLDLMTQKNLTKYILEICNTYVCRDIKIDIRIETSKIQGSTRSKYQDVEIVFAALAVLSVLGIGMGVAFLIWKRGYLSGSHLNYSEVVFEAGPSSIANIIHGANDKTIYSEIDLASSARFHHDCSDTSSDEDFIYIDGIVNLERKNEMK</sequence>